<evidence type="ECO:0000313" key="2">
    <source>
        <dbReference type="Proteomes" id="UP001377168"/>
    </source>
</evidence>
<reference evidence="1" key="1">
    <citation type="submission" date="2024-03" db="EMBL/GenBank/DDBJ databases">
        <title>Novel Streptomyces species of biotechnological and ecological value are a feature of Machair soil.</title>
        <authorList>
            <person name="Prole J.R."/>
            <person name="Goodfellow M."/>
            <person name="Allenby N."/>
            <person name="Ward A.C."/>
        </authorList>
    </citation>
    <scope>NUCLEOTIDE SEQUENCE</scope>
    <source>
        <strain evidence="1">MS2.AVA.5</strain>
    </source>
</reference>
<name>A0ACC6PLG1_9ACTN</name>
<comment type="caution">
    <text evidence="1">The sequence shown here is derived from an EMBL/GenBank/DDBJ whole genome shotgun (WGS) entry which is preliminary data.</text>
</comment>
<gene>
    <name evidence="1" type="ORF">WKI67_01875</name>
</gene>
<accession>A0ACC6PLG1</accession>
<organism evidence="1 2">
    <name type="scientific">Streptomyces achmelvichensis</name>
    <dbReference type="NCBI Taxonomy" id="3134111"/>
    <lineage>
        <taxon>Bacteria</taxon>
        <taxon>Bacillati</taxon>
        <taxon>Actinomycetota</taxon>
        <taxon>Actinomycetes</taxon>
        <taxon>Kitasatosporales</taxon>
        <taxon>Streptomycetaceae</taxon>
        <taxon>Streptomyces</taxon>
    </lineage>
</organism>
<protein>
    <submittedName>
        <fullName evidence="1">SDR family NAD(P)-dependent oxidoreductase</fullName>
    </submittedName>
</protein>
<proteinExistence type="predicted"/>
<dbReference type="Proteomes" id="UP001377168">
    <property type="component" value="Unassembled WGS sequence"/>
</dbReference>
<dbReference type="EMBL" id="JBBKAJ010000011">
    <property type="protein sequence ID" value="MEJ8632216.1"/>
    <property type="molecule type" value="Genomic_DNA"/>
</dbReference>
<keyword evidence="2" id="KW-1185">Reference proteome</keyword>
<evidence type="ECO:0000313" key="1">
    <source>
        <dbReference type="EMBL" id="MEJ8632216.1"/>
    </source>
</evidence>
<sequence length="483" mass="51902">MRKHRAAARDALAGQVCLVTGGAQGIGWAIARAVAARGARVHVADHSREHLNTAAGSLPGPMANRVTFHHIDVSDRTAYEACIRKIHRDEGRLDVLVNNAAFVEWRDVTDTSPESTERTMRTGLDAVVHGIQTVLPVMQTAGRGHIVTIGSAAGVMFFKGPSAAYTAMKAAVNAYTHVLAAELADSPIHVLLVRPGAVAGTEFFGKHVASHRMPRLADILPLTTPDQVAQAVLRGITRRQAVVDIPRSLPLLYRAYALAPGLWRRLTMLTGPSRRDYAALPTRRRPMLRIANRIGPSRLTGLVTRAAIVPADKALQRGTTGRMSLGRALGLPSLLLTTTGARSGQPRDVPLFHVPHEGGFAVIASNFGLTRHPAWSTNLLKHPNATVVTDGQCLQVTARLVDGAEREQIWRASVAQYRGYRSYGDRSGRDLRIFHLQPTPALGPQVPDRSHPTAPVTSGPSRTAGTARADSSPRSAQASPSPE</sequence>